<evidence type="ECO:0000313" key="2">
    <source>
        <dbReference type="EMBL" id="GAQ80552.1"/>
    </source>
</evidence>
<dbReference type="AlphaFoldDB" id="A0A0U9HL21"/>
<feature type="compositionally biased region" description="Pro residues" evidence="1">
    <location>
        <begin position="577"/>
        <end position="588"/>
    </location>
</feature>
<feature type="region of interest" description="Disordered" evidence="1">
    <location>
        <begin position="49"/>
        <end position="238"/>
    </location>
</feature>
<feature type="region of interest" description="Disordered" evidence="1">
    <location>
        <begin position="555"/>
        <end position="688"/>
    </location>
</feature>
<feature type="compositionally biased region" description="Low complexity" evidence="1">
    <location>
        <begin position="594"/>
        <end position="612"/>
    </location>
</feature>
<feature type="compositionally biased region" description="Basic and acidic residues" evidence="1">
    <location>
        <begin position="185"/>
        <end position="200"/>
    </location>
</feature>
<sequence length="688" mass="73174">MQKHLCDKTFTSLSCRNQKTFDVELHSCNKTALLHSYEIAQNLLSEEAAGGSDAGQEGAAGPPQTAEGAQGELEGGGRDQNEAQDPRERLVALQEQEESAHGHTASAQETLNGADDVAAWPAQPGGPALPAGAEAAGPESPSREGVGMPAGTGSPGKGRAGRQQQRGADAAKAGQKARWGIGSKRSLEERMARRSFRQEEQQLGQQPAGSGKRRSAAGKGSKGQGGRKEVAPVITRGDQKELLRQRLAERQKEDKHKLEQRIAVKTAFLESIKETLKNDAASRQLSAYLEKKRAQRERSFLKKYGRLPAHRLDAEVAPQLLPLPRSPLMTTAANVDDKKQSLRKGLPSLAPILTSTPTAGLPHLGDVKGSPTSASPGTSRRLRPRSPPRLLDQDAEMQVLKAVRRREELLGRLRTLLLAKAAPDALPHRGALGACLDAVRGASLDAVEAVAAWRAEQGHQRAFVWAGQDYLAKMNTDLGNLLHNEPAVQAWLGFDIALDPFCTGLVRARSPPTPTLPPTAGYRPQVDAAEALRVRAALKVLADQMSATAQLTKQRMELLRSPNRGSRDLSNKAPLGNPTPAPHPPPPQETAVEGDQTGAAGQQDEAGGAADAGKSEDGMRSSPLGGGSEGQMRSPEEGETAEHVPTVDSHCALPEGGGEGALKMLDESTLNLQMQDRSPEQPAILSVT</sequence>
<feature type="compositionally biased region" description="Low complexity" evidence="1">
    <location>
        <begin position="118"/>
        <end position="138"/>
    </location>
</feature>
<protein>
    <submittedName>
        <fullName evidence="2">Uncharacterized protein</fullName>
    </submittedName>
</protein>
<name>A0A0U9HL21_KLENI</name>
<feature type="region of interest" description="Disordered" evidence="1">
    <location>
        <begin position="351"/>
        <end position="389"/>
    </location>
</feature>
<evidence type="ECO:0000313" key="3">
    <source>
        <dbReference type="Proteomes" id="UP000054558"/>
    </source>
</evidence>
<proteinExistence type="predicted"/>
<dbReference type="EMBL" id="DF237006">
    <property type="protein sequence ID" value="GAQ80552.1"/>
    <property type="molecule type" value="Genomic_DNA"/>
</dbReference>
<evidence type="ECO:0000256" key="1">
    <source>
        <dbReference type="SAM" id="MobiDB-lite"/>
    </source>
</evidence>
<keyword evidence="3" id="KW-1185">Reference proteome</keyword>
<feature type="compositionally biased region" description="Low complexity" evidence="1">
    <location>
        <begin position="161"/>
        <end position="178"/>
    </location>
</feature>
<reference evidence="2 3" key="1">
    <citation type="journal article" date="2014" name="Nat. Commun.">
        <title>Klebsormidium flaccidum genome reveals primary factors for plant terrestrial adaptation.</title>
        <authorList>
            <person name="Hori K."/>
            <person name="Maruyama F."/>
            <person name="Fujisawa T."/>
            <person name="Togashi T."/>
            <person name="Yamamoto N."/>
            <person name="Seo M."/>
            <person name="Sato S."/>
            <person name="Yamada T."/>
            <person name="Mori H."/>
            <person name="Tajima N."/>
            <person name="Moriyama T."/>
            <person name="Ikeuchi M."/>
            <person name="Watanabe M."/>
            <person name="Wada H."/>
            <person name="Kobayashi K."/>
            <person name="Saito M."/>
            <person name="Masuda T."/>
            <person name="Sasaki-Sekimoto Y."/>
            <person name="Mashiguchi K."/>
            <person name="Awai K."/>
            <person name="Shimojima M."/>
            <person name="Masuda S."/>
            <person name="Iwai M."/>
            <person name="Nobusawa T."/>
            <person name="Narise T."/>
            <person name="Kondo S."/>
            <person name="Saito H."/>
            <person name="Sato R."/>
            <person name="Murakawa M."/>
            <person name="Ihara Y."/>
            <person name="Oshima-Yamada Y."/>
            <person name="Ohtaka K."/>
            <person name="Satoh M."/>
            <person name="Sonobe K."/>
            <person name="Ishii M."/>
            <person name="Ohtani R."/>
            <person name="Kanamori-Sato M."/>
            <person name="Honoki R."/>
            <person name="Miyazaki D."/>
            <person name="Mochizuki H."/>
            <person name="Umetsu J."/>
            <person name="Higashi K."/>
            <person name="Shibata D."/>
            <person name="Kamiya Y."/>
            <person name="Sato N."/>
            <person name="Nakamura Y."/>
            <person name="Tabata S."/>
            <person name="Ida S."/>
            <person name="Kurokawa K."/>
            <person name="Ohta H."/>
        </authorList>
    </citation>
    <scope>NUCLEOTIDE SEQUENCE [LARGE SCALE GENOMIC DNA]</scope>
    <source>
        <strain evidence="2 3">NIES-2285</strain>
    </source>
</reference>
<feature type="compositionally biased region" description="Basic and acidic residues" evidence="1">
    <location>
        <begin position="75"/>
        <end position="90"/>
    </location>
</feature>
<accession>A0A0U9HL21</accession>
<feature type="compositionally biased region" description="Gly residues" evidence="1">
    <location>
        <begin position="148"/>
        <end position="158"/>
    </location>
</feature>
<dbReference type="Proteomes" id="UP000054558">
    <property type="component" value="Unassembled WGS sequence"/>
</dbReference>
<dbReference type="OrthoDB" id="66612at2759"/>
<gene>
    <name evidence="2" type="ORF">KFL_000570010</name>
</gene>
<organism evidence="2 3">
    <name type="scientific">Klebsormidium nitens</name>
    <name type="common">Green alga</name>
    <name type="synonym">Ulothrix nitens</name>
    <dbReference type="NCBI Taxonomy" id="105231"/>
    <lineage>
        <taxon>Eukaryota</taxon>
        <taxon>Viridiplantae</taxon>
        <taxon>Streptophyta</taxon>
        <taxon>Klebsormidiophyceae</taxon>
        <taxon>Klebsormidiales</taxon>
        <taxon>Klebsormidiaceae</taxon>
        <taxon>Klebsormidium</taxon>
    </lineage>
</organism>